<reference evidence="2 3" key="1">
    <citation type="submission" date="2019-11" db="EMBL/GenBank/DDBJ databases">
        <authorList>
            <person name="Ay H."/>
        </authorList>
    </citation>
    <scope>NUCLEOTIDE SEQUENCE [LARGE SCALE GENOMIC DNA]</scope>
    <source>
        <strain evidence="2 3">BG9H</strain>
    </source>
</reference>
<feature type="transmembrane region" description="Helical" evidence="1">
    <location>
        <begin position="6"/>
        <end position="22"/>
    </location>
</feature>
<accession>A0ABS6YS31</accession>
<proteinExistence type="predicted"/>
<evidence type="ECO:0000313" key="3">
    <source>
        <dbReference type="Proteomes" id="UP001197114"/>
    </source>
</evidence>
<dbReference type="Proteomes" id="UP001197114">
    <property type="component" value="Unassembled WGS sequence"/>
</dbReference>
<gene>
    <name evidence="2" type="ORF">GKQ77_17585</name>
</gene>
<sequence>MDSTIAAALIAGGMALVVFYLGKRKEVITERLKDRQKREGEEEAKRSKYNNTLVDHMCTIRNASRDHIAGFMYIQLQIESAGDGPSQEEVRSIFTAVRGTISVHTDVALEVGLTFPAVRDAWFRFDGLRTQYMEGVDGYTCDRNSRLPGELQLLLDEVTAARKDLVEEMKVAAKRLGRSLLVRDADLDDQGAS</sequence>
<keyword evidence="3" id="KW-1185">Reference proteome</keyword>
<evidence type="ECO:0008006" key="4">
    <source>
        <dbReference type="Google" id="ProtNLM"/>
    </source>
</evidence>
<dbReference type="EMBL" id="WMBF01000180">
    <property type="protein sequence ID" value="MBW5423356.1"/>
    <property type="molecule type" value="Genomic_DNA"/>
</dbReference>
<dbReference type="RefSeq" id="WP_219689737.1">
    <property type="nucleotide sequence ID" value="NZ_WMBF01000180.1"/>
</dbReference>
<evidence type="ECO:0000313" key="2">
    <source>
        <dbReference type="EMBL" id="MBW5423356.1"/>
    </source>
</evidence>
<name>A0ABS6YS31_9ACTN</name>
<keyword evidence="1" id="KW-0472">Membrane</keyword>
<protein>
    <recommendedName>
        <fullName evidence="4">Secreted protein</fullName>
    </recommendedName>
</protein>
<keyword evidence="1" id="KW-0812">Transmembrane</keyword>
<organism evidence="2 3">
    <name type="scientific">Streptomyces anatolicus</name>
    <dbReference type="NCBI Taxonomy" id="2675858"/>
    <lineage>
        <taxon>Bacteria</taxon>
        <taxon>Bacillati</taxon>
        <taxon>Actinomycetota</taxon>
        <taxon>Actinomycetes</taxon>
        <taxon>Kitasatosporales</taxon>
        <taxon>Streptomycetaceae</taxon>
        <taxon>Streptomyces</taxon>
    </lineage>
</organism>
<comment type="caution">
    <text evidence="2">The sequence shown here is derived from an EMBL/GenBank/DDBJ whole genome shotgun (WGS) entry which is preliminary data.</text>
</comment>
<evidence type="ECO:0000256" key="1">
    <source>
        <dbReference type="SAM" id="Phobius"/>
    </source>
</evidence>
<keyword evidence="1" id="KW-1133">Transmembrane helix</keyword>